<evidence type="ECO:0000256" key="1">
    <source>
        <dbReference type="SAM" id="SignalP"/>
    </source>
</evidence>
<dbReference type="AlphaFoldDB" id="A0A5V0QEX0"/>
<accession>A0A5V0QEX0</accession>
<keyword evidence="1" id="KW-0732">Signal</keyword>
<comment type="caution">
    <text evidence="2">The sequence shown here is derived from an EMBL/GenBank/DDBJ whole genome shotgun (WGS) entry which is preliminary data.</text>
</comment>
<reference evidence="2" key="1">
    <citation type="submission" date="2018-07" db="EMBL/GenBank/DDBJ databases">
        <authorList>
            <consortium name="PulseNet: The National Subtyping Network for Foodborne Disease Surveillance"/>
            <person name="Tarr C.L."/>
            <person name="Trees E."/>
            <person name="Katz L.S."/>
            <person name="Carleton-Romer H.A."/>
            <person name="Stroika S."/>
            <person name="Kucerova Z."/>
            <person name="Roache K.F."/>
            <person name="Sabol A.L."/>
            <person name="Besser J."/>
            <person name="Gerner-Smidt P."/>
        </authorList>
    </citation>
    <scope>NUCLEOTIDE SEQUENCE</scope>
    <source>
        <strain evidence="2">PNUSAS015592</strain>
    </source>
</reference>
<feature type="chain" id="PRO_5030140179" description="Fimbrial protein" evidence="1">
    <location>
        <begin position="23"/>
        <end position="173"/>
    </location>
</feature>
<evidence type="ECO:0008006" key="3">
    <source>
        <dbReference type="Google" id="ProtNLM"/>
    </source>
</evidence>
<proteinExistence type="predicted"/>
<dbReference type="EMBL" id="AAGWQQ010000130">
    <property type="protein sequence ID" value="EBS7984917.1"/>
    <property type="molecule type" value="Genomic_DNA"/>
</dbReference>
<evidence type="ECO:0000313" key="2">
    <source>
        <dbReference type="EMBL" id="EBS7984917.1"/>
    </source>
</evidence>
<gene>
    <name evidence="2" type="ORF">CEJ09_24515</name>
</gene>
<organism evidence="2">
    <name type="scientific">Salmonella enterica</name>
    <name type="common">Salmonella choleraesuis</name>
    <dbReference type="NCBI Taxonomy" id="28901"/>
    <lineage>
        <taxon>Bacteria</taxon>
        <taxon>Pseudomonadati</taxon>
        <taxon>Pseudomonadota</taxon>
        <taxon>Gammaproteobacteria</taxon>
        <taxon>Enterobacterales</taxon>
        <taxon>Enterobacteriaceae</taxon>
        <taxon>Salmonella</taxon>
    </lineage>
</organism>
<feature type="signal peptide" evidence="1">
    <location>
        <begin position="1"/>
        <end position="22"/>
    </location>
</feature>
<name>A0A5V0QEX0_SALER</name>
<protein>
    <recommendedName>
        <fullName evidence="3">Fimbrial protein</fullName>
    </recommendedName>
</protein>
<sequence length="173" mass="19090">MRFKLNAVCFSVVLIASGYLQAKDLKVNSSVYKSNCEVAFFQDGSPVTVVNIGTATLNAGEKGPEIYITMKPTDKYDKNCLEQSARVTNMAWVGNLNTNGILAQSGDMYRSGAYLEMTPLNDQKKKPVTNRNNNLVFDPDLLILEGYQFRLQLVGGKVAGNFYSAIAWAVSWV</sequence>